<evidence type="ECO:0000256" key="1">
    <source>
        <dbReference type="SAM" id="MobiDB-lite"/>
    </source>
</evidence>
<feature type="compositionally biased region" description="Basic residues" evidence="1">
    <location>
        <begin position="34"/>
        <end position="45"/>
    </location>
</feature>
<name>A0A9P5TGU1_GYMJU</name>
<feature type="compositionally biased region" description="Basic and acidic residues" evidence="1">
    <location>
        <begin position="105"/>
        <end position="120"/>
    </location>
</feature>
<dbReference type="EMBL" id="JADNYJ010000212">
    <property type="protein sequence ID" value="KAF8874508.1"/>
    <property type="molecule type" value="Genomic_DNA"/>
</dbReference>
<proteinExistence type="predicted"/>
<gene>
    <name evidence="2" type="ORF">CPB84DRAFT_1853575</name>
</gene>
<feature type="compositionally biased region" description="Basic residues" evidence="1">
    <location>
        <begin position="216"/>
        <end position="226"/>
    </location>
</feature>
<dbReference type="Proteomes" id="UP000724874">
    <property type="component" value="Unassembled WGS sequence"/>
</dbReference>
<feature type="region of interest" description="Disordered" evidence="1">
    <location>
        <begin position="307"/>
        <end position="331"/>
    </location>
</feature>
<keyword evidence="3" id="KW-1185">Reference proteome</keyword>
<dbReference type="OrthoDB" id="3061378at2759"/>
<feature type="compositionally biased region" description="Basic and acidic residues" evidence="1">
    <location>
        <begin position="376"/>
        <end position="389"/>
    </location>
</feature>
<evidence type="ECO:0000313" key="2">
    <source>
        <dbReference type="EMBL" id="KAF8874508.1"/>
    </source>
</evidence>
<protein>
    <submittedName>
        <fullName evidence="2">Uncharacterized protein</fullName>
    </submittedName>
</protein>
<sequence>MSSTVDPRLVHSKKRARAAREPSSDVEVVEGPTKHRKGASATHKRIREEVESDFEIVDHPMASKPRPNTPEFDEQPAVTITAKNSAIKAVARKLSFGDIPAEASTPRRDRKPSQRAKDAAESEAYVFVESSREDVASPRKAKATTSKEASRKASALSGDAPRSIDDAVAQMADSLPADGILPRHGPPAADDAVDELASMTASESSDDPEISTPVRNKAKLSARKGKAPAQKSKPLVRKPAQAEAFSEDESDASVPRGILVSHSVKSGPSGKESQLLPAGISRVPSKVKSCRFLSMLVLSLFAGVSANEPHVKPDPDAVQSPSKSRLHRKDGKPISFVDTEAFFGSEGDLTDDGHESDSPSPVKPVKKVSKQPGKSSKVDVSSKAEKDQSAEDDIDTNSDVSEDDISPDLAALHEADPSLPRLKRFAVLKPYRRLQQSATDDPDNTMLLSCDAISKILTREASVAYLANSRLMDCAQGFRSQAVFMTSGAVAECKLHTGAKHGFGDGYQLKKILLCPFNEDHPRTISFLGTVANFDDVFAHWVNSSLLFSTRKEGPASPGSTPAKKASFFVSSNANGAGLARYPASLAFSDTVPIYDGRRKPFLFLADDLDSIKNLPIYRQGRDLPVSSIVTLGYTFNTFNALGNELSASFNIQFVIYLGGTSENVFQA</sequence>
<feature type="region of interest" description="Disordered" evidence="1">
    <location>
        <begin position="93"/>
        <end position="276"/>
    </location>
</feature>
<organism evidence="2 3">
    <name type="scientific">Gymnopilus junonius</name>
    <name type="common">Spectacular rustgill mushroom</name>
    <name type="synonym">Gymnopilus spectabilis subsp. junonius</name>
    <dbReference type="NCBI Taxonomy" id="109634"/>
    <lineage>
        <taxon>Eukaryota</taxon>
        <taxon>Fungi</taxon>
        <taxon>Dikarya</taxon>
        <taxon>Basidiomycota</taxon>
        <taxon>Agaricomycotina</taxon>
        <taxon>Agaricomycetes</taxon>
        <taxon>Agaricomycetidae</taxon>
        <taxon>Agaricales</taxon>
        <taxon>Agaricineae</taxon>
        <taxon>Hymenogastraceae</taxon>
        <taxon>Gymnopilus</taxon>
    </lineage>
</organism>
<feature type="compositionally biased region" description="Acidic residues" evidence="1">
    <location>
        <begin position="390"/>
        <end position="404"/>
    </location>
</feature>
<dbReference type="AlphaFoldDB" id="A0A9P5TGU1"/>
<accession>A0A9P5TGU1</accession>
<reference evidence="2" key="1">
    <citation type="submission" date="2020-11" db="EMBL/GenBank/DDBJ databases">
        <authorList>
            <consortium name="DOE Joint Genome Institute"/>
            <person name="Ahrendt S."/>
            <person name="Riley R."/>
            <person name="Andreopoulos W."/>
            <person name="LaButti K."/>
            <person name="Pangilinan J."/>
            <person name="Ruiz-duenas F.J."/>
            <person name="Barrasa J.M."/>
            <person name="Sanchez-Garcia M."/>
            <person name="Camarero S."/>
            <person name="Miyauchi S."/>
            <person name="Serrano A."/>
            <person name="Linde D."/>
            <person name="Babiker R."/>
            <person name="Drula E."/>
            <person name="Ayuso-Fernandez I."/>
            <person name="Pacheco R."/>
            <person name="Padilla G."/>
            <person name="Ferreira P."/>
            <person name="Barriuso J."/>
            <person name="Kellner H."/>
            <person name="Castanera R."/>
            <person name="Alfaro M."/>
            <person name="Ramirez L."/>
            <person name="Pisabarro A.G."/>
            <person name="Kuo A."/>
            <person name="Tritt A."/>
            <person name="Lipzen A."/>
            <person name="He G."/>
            <person name="Yan M."/>
            <person name="Ng V."/>
            <person name="Cullen D."/>
            <person name="Martin F."/>
            <person name="Rosso M.-N."/>
            <person name="Henrissat B."/>
            <person name="Hibbett D."/>
            <person name="Martinez A.T."/>
            <person name="Grigoriev I.V."/>
        </authorList>
    </citation>
    <scope>NUCLEOTIDE SEQUENCE</scope>
    <source>
        <strain evidence="2">AH 44721</strain>
    </source>
</reference>
<evidence type="ECO:0000313" key="3">
    <source>
        <dbReference type="Proteomes" id="UP000724874"/>
    </source>
</evidence>
<feature type="region of interest" description="Disordered" evidence="1">
    <location>
        <begin position="1"/>
        <end position="74"/>
    </location>
</feature>
<comment type="caution">
    <text evidence="2">The sequence shown here is derived from an EMBL/GenBank/DDBJ whole genome shotgun (WGS) entry which is preliminary data.</text>
</comment>
<feature type="region of interest" description="Disordered" evidence="1">
    <location>
        <begin position="345"/>
        <end position="404"/>
    </location>
</feature>